<feature type="transmembrane region" description="Helical" evidence="1">
    <location>
        <begin position="252"/>
        <end position="273"/>
    </location>
</feature>
<keyword evidence="1" id="KW-0472">Membrane</keyword>
<dbReference type="GO" id="GO:0006506">
    <property type="term" value="P:GPI anchor biosynthetic process"/>
    <property type="evidence" value="ECO:0007669"/>
    <property type="project" value="InterPro"/>
</dbReference>
<reference evidence="2" key="1">
    <citation type="submission" date="2019-04" db="EMBL/GenBank/DDBJ databases">
        <title>Friends and foes A comparative genomics study of 23 Aspergillus species from section Flavi.</title>
        <authorList>
            <consortium name="DOE Joint Genome Institute"/>
            <person name="Kjaerbolling I."/>
            <person name="Vesth T."/>
            <person name="Frisvad J.C."/>
            <person name="Nybo J.L."/>
            <person name="Theobald S."/>
            <person name="Kildgaard S."/>
            <person name="Isbrandt T."/>
            <person name="Kuo A."/>
            <person name="Sato A."/>
            <person name="Lyhne E.K."/>
            <person name="Kogle M.E."/>
            <person name="Wiebenga A."/>
            <person name="Kun R.S."/>
            <person name="Lubbers R.J."/>
            <person name="Makela M.R."/>
            <person name="Barry K."/>
            <person name="Chovatia M."/>
            <person name="Clum A."/>
            <person name="Daum C."/>
            <person name="Haridas S."/>
            <person name="He G."/>
            <person name="LaButti K."/>
            <person name="Lipzen A."/>
            <person name="Mondo S."/>
            <person name="Riley R."/>
            <person name="Salamov A."/>
            <person name="Simmons B.A."/>
            <person name="Magnuson J.K."/>
            <person name="Henrissat B."/>
            <person name="Mortensen U.H."/>
            <person name="Larsen T.O."/>
            <person name="Devries R.P."/>
            <person name="Grigoriev I.V."/>
            <person name="Machida M."/>
            <person name="Baker S.E."/>
            <person name="Andersen M.R."/>
        </authorList>
    </citation>
    <scope>NUCLEOTIDE SEQUENCE [LARGE SCALE GENOMIC DNA]</scope>
    <source>
        <strain evidence="2">CBS 121.62</strain>
    </source>
</reference>
<name>A0A5N6HEY1_ASPFL</name>
<evidence type="ECO:0008006" key="3">
    <source>
        <dbReference type="Google" id="ProtNLM"/>
    </source>
</evidence>
<proteinExistence type="predicted"/>
<dbReference type="CDD" id="cd22189">
    <property type="entry name" value="PGAP4-like_fungal"/>
    <property type="match status" value="1"/>
</dbReference>
<accession>A0A5N6HEY1</accession>
<evidence type="ECO:0000256" key="1">
    <source>
        <dbReference type="SAM" id="Phobius"/>
    </source>
</evidence>
<dbReference type="EMBL" id="ML734555">
    <property type="protein sequence ID" value="KAB8252364.1"/>
    <property type="molecule type" value="Genomic_DNA"/>
</dbReference>
<dbReference type="PANTHER" id="PTHR31410:SF1">
    <property type="entry name" value="POST-GPI ATTACHMENT TO PROTEINS FACTOR 4"/>
    <property type="match status" value="1"/>
</dbReference>
<dbReference type="GO" id="GO:0016757">
    <property type="term" value="F:glycosyltransferase activity"/>
    <property type="evidence" value="ECO:0007669"/>
    <property type="project" value="InterPro"/>
</dbReference>
<dbReference type="VEuPathDB" id="FungiDB:AFLA_011198"/>
<dbReference type="AlphaFoldDB" id="A0A5N6HEY1"/>
<dbReference type="PANTHER" id="PTHR31410">
    <property type="entry name" value="TRANSMEMBRANE PROTEIN 246"/>
    <property type="match status" value="1"/>
</dbReference>
<keyword evidence="1" id="KW-1133">Transmembrane helix</keyword>
<organism evidence="2">
    <name type="scientific">Aspergillus flavus</name>
    <dbReference type="NCBI Taxonomy" id="5059"/>
    <lineage>
        <taxon>Eukaryota</taxon>
        <taxon>Fungi</taxon>
        <taxon>Dikarya</taxon>
        <taxon>Ascomycota</taxon>
        <taxon>Pezizomycotina</taxon>
        <taxon>Eurotiomycetes</taxon>
        <taxon>Eurotiomycetidae</taxon>
        <taxon>Eurotiales</taxon>
        <taxon>Aspergillaceae</taxon>
        <taxon>Aspergillus</taxon>
        <taxon>Aspergillus subgen. Circumdati</taxon>
    </lineage>
</organism>
<sequence length="393" mass="45718">MMYFKRMYRATKILLLSLCLWLLIFEYCRFHLWRDPHSAFFNDHHVYDLKYSLYRELQSRHFISRYNSPSEPPHYSKSGPEPLICAAFVTVRRNQDDYFDPSVGSLLEGLDTMERQALYLNVLFADTDPTRHPSWAQKWLDRLVDNARSYNVSQETLDHLGRLETERKFYEKGVFDYTYALTACKQANASYTIIFEDDIILATGWMTKTLKALADIDRITNMPLIFFLNIISVFLCSLQLRRWRFAPYLDYLSVSVICLICVPAFTSLIYMMGKYTIMPLRGVVEMNKFGCCTQGLVFPRAQVDGVISYLMERGHGQTDSMIEEYADQEGLTRYALAPPVLQHVGLKSSRDNLDINTRSTWAFWFEGNDPMVLQADHERLLSDVDVLGIFRGS</sequence>
<protein>
    <recommendedName>
        <fullName evidence="3">Integral membrane protein</fullName>
    </recommendedName>
</protein>
<dbReference type="Proteomes" id="UP000325434">
    <property type="component" value="Unassembled WGS sequence"/>
</dbReference>
<dbReference type="GO" id="GO:0000139">
    <property type="term" value="C:Golgi membrane"/>
    <property type="evidence" value="ECO:0007669"/>
    <property type="project" value="InterPro"/>
</dbReference>
<dbReference type="InterPro" id="IPR029675">
    <property type="entry name" value="PGAP4"/>
</dbReference>
<dbReference type="VEuPathDB" id="FungiDB:F9C07_2250994"/>
<feature type="transmembrane region" description="Helical" evidence="1">
    <location>
        <begin position="222"/>
        <end position="240"/>
    </location>
</feature>
<gene>
    <name evidence="2" type="ORF">BDV35DRAFT_405011</name>
</gene>
<keyword evidence="1" id="KW-0812">Transmembrane</keyword>
<evidence type="ECO:0000313" key="2">
    <source>
        <dbReference type="EMBL" id="KAB8252364.1"/>
    </source>
</evidence>